<keyword evidence="2" id="KW-1185">Reference proteome</keyword>
<gene>
    <name evidence="1" type="ORF">ADS77_04760</name>
</gene>
<dbReference type="Proteomes" id="UP000037848">
    <property type="component" value="Unassembled WGS sequence"/>
</dbReference>
<sequence>MVLFGLFACCFSLFLTTLTVQLLTLAMAFISGRWCWLQFKAVHSDEGVVILSSSNICFESKTVKINGNLSCKSRVYPKSVWLHIESLAQSRWLIVNARSVEPQNFIRLKRAILAARTESAGLK</sequence>
<dbReference type="STRING" id="187330.AMS58_12615"/>
<reference evidence="1 2" key="1">
    <citation type="submission" date="2015-08" db="EMBL/GenBank/DDBJ databases">
        <title>Draft Genome Sequence of Pseudoalteromonas porphyrae UCD-SED14.</title>
        <authorList>
            <person name="Coil D.A."/>
            <person name="Jospin G."/>
            <person name="Lee R.D."/>
            <person name="Eisen J.A."/>
        </authorList>
    </citation>
    <scope>NUCLEOTIDE SEQUENCE [LARGE SCALE GENOMIC DNA]</scope>
    <source>
        <strain evidence="1 2">UCD-SED14</strain>
    </source>
</reference>
<dbReference type="EMBL" id="LHPH01000004">
    <property type="protein sequence ID" value="KPH64592.1"/>
    <property type="molecule type" value="Genomic_DNA"/>
</dbReference>
<dbReference type="AlphaFoldDB" id="A0A0N1EWI5"/>
<evidence type="ECO:0000313" key="1">
    <source>
        <dbReference type="EMBL" id="KPH64592.1"/>
    </source>
</evidence>
<organism evidence="1 2">
    <name type="scientific">Pseudoalteromonas porphyrae</name>
    <dbReference type="NCBI Taxonomy" id="187330"/>
    <lineage>
        <taxon>Bacteria</taxon>
        <taxon>Pseudomonadati</taxon>
        <taxon>Pseudomonadota</taxon>
        <taxon>Gammaproteobacteria</taxon>
        <taxon>Alteromonadales</taxon>
        <taxon>Pseudoalteromonadaceae</taxon>
        <taxon>Pseudoalteromonas</taxon>
    </lineage>
</organism>
<proteinExistence type="predicted"/>
<protein>
    <submittedName>
        <fullName evidence="1">Uncharacterized protein</fullName>
    </submittedName>
</protein>
<name>A0A0N1EWI5_9GAMM</name>
<evidence type="ECO:0000313" key="2">
    <source>
        <dbReference type="Proteomes" id="UP000037848"/>
    </source>
</evidence>
<accession>A0A0N1EWI5</accession>
<comment type="caution">
    <text evidence="1">The sequence shown here is derived from an EMBL/GenBank/DDBJ whole genome shotgun (WGS) entry which is preliminary data.</text>
</comment>